<comment type="caution">
    <text evidence="1">The sequence shown here is derived from an EMBL/GenBank/DDBJ whole genome shotgun (WGS) entry which is preliminary data.</text>
</comment>
<accession>A0A8J6NR83</accession>
<name>A0A8J6NR83_9BACT</name>
<proteinExistence type="predicted"/>
<gene>
    <name evidence="1" type="ORF">H8D96_04120</name>
</gene>
<dbReference type="Gene3D" id="3.40.50.10610">
    <property type="entry name" value="ABC-type transport auxiliary lipoprotein component"/>
    <property type="match status" value="1"/>
</dbReference>
<dbReference type="EMBL" id="JACNIG010000110">
    <property type="protein sequence ID" value="MBC8431084.1"/>
    <property type="molecule type" value="Genomic_DNA"/>
</dbReference>
<dbReference type="Proteomes" id="UP000605201">
    <property type="component" value="Unassembled WGS sequence"/>
</dbReference>
<dbReference type="AlphaFoldDB" id="A0A8J6NR83"/>
<protein>
    <submittedName>
        <fullName evidence="1">DUF4136 domain-containing protein</fullName>
    </submittedName>
</protein>
<evidence type="ECO:0000313" key="2">
    <source>
        <dbReference type="Proteomes" id="UP000605201"/>
    </source>
</evidence>
<reference evidence="1 2" key="1">
    <citation type="submission" date="2020-08" db="EMBL/GenBank/DDBJ databases">
        <title>Bridging the membrane lipid divide: bacteria of the FCB group superphylum have the potential to synthesize archaeal ether lipids.</title>
        <authorList>
            <person name="Villanueva L."/>
            <person name="Von Meijenfeldt F.A.B."/>
            <person name="Westbye A.B."/>
            <person name="Yadav S."/>
            <person name="Hopmans E.C."/>
            <person name="Dutilh B.E."/>
            <person name="Sinninghe Damste J.S."/>
        </authorList>
    </citation>
    <scope>NUCLEOTIDE SEQUENCE [LARGE SCALE GENOMIC DNA]</scope>
    <source>
        <strain evidence="1">NIOZ-UU17</strain>
    </source>
</reference>
<sequence>MTHDSLGKPVSDILVIAITYEKELRHSFEDKFVAQLKTAGIEAVSSADVIPISEKQQLEKDAILKAVNELENDAVIITHMIAVDEKEIITRHPSINRSYYGHYLWAYGNSYQPGYSSTRITVRLATNLYDVKTEKLIWSGESATLRPDSVNQIIDDVIKVVIKDLQKSKLLPPKR</sequence>
<evidence type="ECO:0000313" key="1">
    <source>
        <dbReference type="EMBL" id="MBC8431084.1"/>
    </source>
</evidence>
<organism evidence="1 2">
    <name type="scientific">Candidatus Desulfatibia vada</name>
    <dbReference type="NCBI Taxonomy" id="2841696"/>
    <lineage>
        <taxon>Bacteria</taxon>
        <taxon>Pseudomonadati</taxon>
        <taxon>Thermodesulfobacteriota</taxon>
        <taxon>Desulfobacteria</taxon>
        <taxon>Desulfobacterales</taxon>
        <taxon>Desulfobacterales incertae sedis</taxon>
        <taxon>Candidatus Desulfatibia</taxon>
    </lineage>
</organism>